<accession>A0AA39X3Z4</accession>
<gene>
    <name evidence="1" type="ORF">B0T14DRAFT_511200</name>
</gene>
<dbReference type="AlphaFoldDB" id="A0AA39X3Z4"/>
<comment type="caution">
    <text evidence="1">The sequence shown here is derived from an EMBL/GenBank/DDBJ whole genome shotgun (WGS) entry which is preliminary data.</text>
</comment>
<sequence>MVHRPNCCPLSLTEHRLASASCDIAAGAQPFFLPPPHNPSIPLKPTSTQKTYLKSTSPFQPRAKSNPAIFFFPLRLYLTLALTIWESHEPDLCFAFQNGPIVTLAPQQSCDHSQWRVRRDLTARGTSPSVMPFYLSLASGLIEC</sequence>
<organism evidence="1 2">
    <name type="scientific">Immersiella caudata</name>
    <dbReference type="NCBI Taxonomy" id="314043"/>
    <lineage>
        <taxon>Eukaryota</taxon>
        <taxon>Fungi</taxon>
        <taxon>Dikarya</taxon>
        <taxon>Ascomycota</taxon>
        <taxon>Pezizomycotina</taxon>
        <taxon>Sordariomycetes</taxon>
        <taxon>Sordariomycetidae</taxon>
        <taxon>Sordariales</taxon>
        <taxon>Lasiosphaeriaceae</taxon>
        <taxon>Immersiella</taxon>
    </lineage>
</organism>
<reference evidence="1" key="1">
    <citation type="submission" date="2023-06" db="EMBL/GenBank/DDBJ databases">
        <title>Genome-scale phylogeny and comparative genomics of the fungal order Sordariales.</title>
        <authorList>
            <consortium name="Lawrence Berkeley National Laboratory"/>
            <person name="Hensen N."/>
            <person name="Bonometti L."/>
            <person name="Westerberg I."/>
            <person name="Brannstrom I.O."/>
            <person name="Guillou S."/>
            <person name="Cros-Aarteil S."/>
            <person name="Calhoun S."/>
            <person name="Haridas S."/>
            <person name="Kuo A."/>
            <person name="Mondo S."/>
            <person name="Pangilinan J."/>
            <person name="Riley R."/>
            <person name="Labutti K."/>
            <person name="Andreopoulos B."/>
            <person name="Lipzen A."/>
            <person name="Chen C."/>
            <person name="Yanf M."/>
            <person name="Daum C."/>
            <person name="Ng V."/>
            <person name="Clum A."/>
            <person name="Steindorff A."/>
            <person name="Ohm R."/>
            <person name="Martin F."/>
            <person name="Silar P."/>
            <person name="Natvig D."/>
            <person name="Lalanne C."/>
            <person name="Gautier V."/>
            <person name="Ament-Velasquez S.L."/>
            <person name="Kruys A."/>
            <person name="Hutchinson M.I."/>
            <person name="Powell A.J."/>
            <person name="Barry K."/>
            <person name="Miller A.N."/>
            <person name="Grigoriev I.V."/>
            <person name="Debuchy R."/>
            <person name="Gladieux P."/>
            <person name="Thoren M.H."/>
            <person name="Johannesson H."/>
        </authorList>
    </citation>
    <scope>NUCLEOTIDE SEQUENCE</scope>
    <source>
        <strain evidence="1">CBS 606.72</strain>
    </source>
</reference>
<evidence type="ECO:0000313" key="2">
    <source>
        <dbReference type="Proteomes" id="UP001175000"/>
    </source>
</evidence>
<protein>
    <submittedName>
        <fullName evidence="1">Uncharacterized protein</fullName>
    </submittedName>
</protein>
<dbReference type="Proteomes" id="UP001175000">
    <property type="component" value="Unassembled WGS sequence"/>
</dbReference>
<name>A0AA39X3Z4_9PEZI</name>
<evidence type="ECO:0000313" key="1">
    <source>
        <dbReference type="EMBL" id="KAK0626866.1"/>
    </source>
</evidence>
<dbReference type="EMBL" id="JAULSU010000002">
    <property type="protein sequence ID" value="KAK0626866.1"/>
    <property type="molecule type" value="Genomic_DNA"/>
</dbReference>
<keyword evidence="2" id="KW-1185">Reference proteome</keyword>
<proteinExistence type="predicted"/>